<feature type="region of interest" description="Disordered" evidence="1">
    <location>
        <begin position="16"/>
        <end position="67"/>
    </location>
</feature>
<dbReference type="Gramene" id="OB06G20650.1">
    <property type="protein sequence ID" value="OB06G20650.1"/>
    <property type="gene ID" value="OB06G20650"/>
</dbReference>
<name>J3MDH1_ORYBR</name>
<feature type="compositionally biased region" description="Basic and acidic residues" evidence="1">
    <location>
        <begin position="41"/>
        <end position="53"/>
    </location>
</feature>
<sequence>APFSLFPTRIESINSSARFSSKKEKKTASEKKKKRKKIPKPSRESRPKNRSEFIHPPCSNQETKKIQSSRHVSFRSLLVEPNRRNPQLLLVSSSDRAAVFCWIWSYLARPDRSLGFGGGSFHFGRLNYL</sequence>
<evidence type="ECO:0000256" key="1">
    <source>
        <dbReference type="SAM" id="MobiDB-lite"/>
    </source>
</evidence>
<feature type="compositionally biased region" description="Basic residues" evidence="1">
    <location>
        <begin position="31"/>
        <end position="40"/>
    </location>
</feature>
<protein>
    <submittedName>
        <fullName evidence="2">Uncharacterized protein</fullName>
    </submittedName>
</protein>
<dbReference type="HOGENOM" id="CLU_1954338_0_0_1"/>
<organism evidence="2">
    <name type="scientific">Oryza brachyantha</name>
    <name type="common">malo sina</name>
    <dbReference type="NCBI Taxonomy" id="4533"/>
    <lineage>
        <taxon>Eukaryota</taxon>
        <taxon>Viridiplantae</taxon>
        <taxon>Streptophyta</taxon>
        <taxon>Embryophyta</taxon>
        <taxon>Tracheophyta</taxon>
        <taxon>Spermatophyta</taxon>
        <taxon>Magnoliopsida</taxon>
        <taxon>Liliopsida</taxon>
        <taxon>Poales</taxon>
        <taxon>Poaceae</taxon>
        <taxon>BOP clade</taxon>
        <taxon>Oryzoideae</taxon>
        <taxon>Oryzeae</taxon>
        <taxon>Oryzinae</taxon>
        <taxon>Oryza</taxon>
    </lineage>
</organism>
<reference evidence="2" key="2">
    <citation type="submission" date="2013-04" db="UniProtKB">
        <authorList>
            <consortium name="EnsemblPlants"/>
        </authorList>
    </citation>
    <scope>IDENTIFICATION</scope>
</reference>
<dbReference type="AlphaFoldDB" id="J3MDH1"/>
<proteinExistence type="predicted"/>
<dbReference type="EnsemblPlants" id="OB06G20650.1">
    <property type="protein sequence ID" value="OB06G20650.1"/>
    <property type="gene ID" value="OB06G20650"/>
</dbReference>
<keyword evidence="3" id="KW-1185">Reference proteome</keyword>
<accession>J3MDH1</accession>
<reference evidence="2" key="1">
    <citation type="journal article" date="2013" name="Nat. Commun.">
        <title>Whole-genome sequencing of Oryza brachyantha reveals mechanisms underlying Oryza genome evolution.</title>
        <authorList>
            <person name="Chen J."/>
            <person name="Huang Q."/>
            <person name="Gao D."/>
            <person name="Wang J."/>
            <person name="Lang Y."/>
            <person name="Liu T."/>
            <person name="Li B."/>
            <person name="Bai Z."/>
            <person name="Luis Goicoechea J."/>
            <person name="Liang C."/>
            <person name="Chen C."/>
            <person name="Zhang W."/>
            <person name="Sun S."/>
            <person name="Liao Y."/>
            <person name="Zhang X."/>
            <person name="Yang L."/>
            <person name="Song C."/>
            <person name="Wang M."/>
            <person name="Shi J."/>
            <person name="Liu G."/>
            <person name="Liu J."/>
            <person name="Zhou H."/>
            <person name="Zhou W."/>
            <person name="Yu Q."/>
            <person name="An N."/>
            <person name="Chen Y."/>
            <person name="Cai Q."/>
            <person name="Wang B."/>
            <person name="Liu B."/>
            <person name="Min J."/>
            <person name="Huang Y."/>
            <person name="Wu H."/>
            <person name="Li Z."/>
            <person name="Zhang Y."/>
            <person name="Yin Y."/>
            <person name="Song W."/>
            <person name="Jiang J."/>
            <person name="Jackson S.A."/>
            <person name="Wing R.A."/>
            <person name="Wang J."/>
            <person name="Chen M."/>
        </authorList>
    </citation>
    <scope>NUCLEOTIDE SEQUENCE [LARGE SCALE GENOMIC DNA]</scope>
    <source>
        <strain evidence="2">cv. IRGC 101232</strain>
    </source>
</reference>
<evidence type="ECO:0000313" key="2">
    <source>
        <dbReference type="EnsemblPlants" id="OB06G20650.1"/>
    </source>
</evidence>
<evidence type="ECO:0000313" key="3">
    <source>
        <dbReference type="Proteomes" id="UP000006038"/>
    </source>
</evidence>
<dbReference type="Proteomes" id="UP000006038">
    <property type="component" value="Chromosome 6"/>
</dbReference>